<proteinExistence type="evidence at transcript level"/>
<dbReference type="SUPFAM" id="SSF48452">
    <property type="entry name" value="TPR-like"/>
    <property type="match status" value="1"/>
</dbReference>
<feature type="region of interest" description="Disordered" evidence="6">
    <location>
        <begin position="813"/>
        <end position="873"/>
    </location>
</feature>
<dbReference type="GO" id="GO:0000243">
    <property type="term" value="C:commitment complex"/>
    <property type="evidence" value="ECO:0007669"/>
    <property type="project" value="TreeGrafter"/>
</dbReference>
<dbReference type="FunFam" id="1.25.40.10:FF:000159">
    <property type="entry name" value="Tetratricopeptide repeat (TPR)-like superfamily protein"/>
    <property type="match status" value="1"/>
</dbReference>
<dbReference type="PANTHER" id="PTHR17204:SF26">
    <property type="entry name" value="PRE-MRNA-PROCESSING FACTOR 39-2"/>
    <property type="match status" value="1"/>
</dbReference>
<dbReference type="Gene3D" id="1.25.40.10">
    <property type="entry name" value="Tetratricopeptide repeat domain"/>
    <property type="match status" value="2"/>
</dbReference>
<feature type="region of interest" description="Disordered" evidence="6">
    <location>
        <begin position="698"/>
        <end position="744"/>
    </location>
</feature>
<feature type="compositionally biased region" description="Polar residues" evidence="6">
    <location>
        <begin position="702"/>
        <end position="721"/>
    </location>
</feature>
<dbReference type="InterPro" id="IPR011990">
    <property type="entry name" value="TPR-like_helical_dom_sf"/>
</dbReference>
<organism evidence="7">
    <name type="scientific">Betula platyphylla</name>
    <name type="common">Asian white birch</name>
    <dbReference type="NCBI Taxonomy" id="78630"/>
    <lineage>
        <taxon>Eukaryota</taxon>
        <taxon>Viridiplantae</taxon>
        <taxon>Streptophyta</taxon>
        <taxon>Embryophyta</taxon>
        <taxon>Tracheophyta</taxon>
        <taxon>Spermatophyta</taxon>
        <taxon>Magnoliopsida</taxon>
        <taxon>eudicotyledons</taxon>
        <taxon>Gunneridae</taxon>
        <taxon>Pentapetalae</taxon>
        <taxon>rosids</taxon>
        <taxon>fabids</taxon>
        <taxon>Fagales</taxon>
        <taxon>Betulaceae</taxon>
        <taxon>Betula</taxon>
    </lineage>
</organism>
<dbReference type="Pfam" id="PF23241">
    <property type="entry name" value="HAT_PRP39_C"/>
    <property type="match status" value="1"/>
</dbReference>
<evidence type="ECO:0000256" key="1">
    <source>
        <dbReference type="ARBA" id="ARBA00004123"/>
    </source>
</evidence>
<evidence type="ECO:0000256" key="2">
    <source>
        <dbReference type="ARBA" id="ARBA00022664"/>
    </source>
</evidence>
<dbReference type="GO" id="GO:0005685">
    <property type="term" value="C:U1 snRNP"/>
    <property type="evidence" value="ECO:0007669"/>
    <property type="project" value="TreeGrafter"/>
</dbReference>
<sequence>MESESPVGFDELKFDEVIAKGSLDFEEWITLISEVEKTYPDDIQKICLVYDSFLSKFPLCHGYWRKYAEHKTRLCTVDKVVEIFEQAVQSAPYSVGVWVDFCSFSISIFEDPSDIRSFKKLVASLEKEMECQSISAVEKLEAEPVLDNKVPICCKNDEISSIVKDLLDPSAGFARSKALQKYRLVGEWLYKEACQLAEKICCFEANIRRSYFHVKPLDASQMENWHRYLDFVEMQGDFDWAVKLYERCLIPCASYPEFWMRYVKFMESKGGREIANHAMDRSTLIFLKRVPVIHLFNSRFKEQIGDVFGARASFLKCEAESDSNFVENAKMKANMEKRLGNFEAASNVYKEALEMATMKKMLHSLPILYVHFSRLTYTSTGSADAARDILIDGIKHVPHCKLLLKELINFTMMHEGPRHINVVESVIANAISQAPDVSQGLDAKDAEDISSLYLEQFVDLCGTIHDLSRAWNQHIRLFPHSLRTASSKHPATGAKALKLVKEVRDETFVAKPHQPSGDSSSNLMIQLPLQDNKMSPSENPDTQSYQAPTNISEERLPSLETNDNQFESVAIDQLQSGEAHNSLPERLEQESPKVSEWPRGNTPNPNMSLVQGEQLSPKVTQQLKRDSPEPSVSSLDLIGVKGASPGVSKQPREDTYEQNVSSVDLVSHVAKGTESVQASQEYLKEYDVQQQYEHDMKPPSLENLSLNTQNDRSPDSVPSTSHKWEAPEETCVSNGSMRESSCNASPDASLYGLLGTQASAKTEIEVVNSSSSMSHQNLIPTQALRQPQVTANIGGNWRQKNNSDRFHRNSKFGFRGQHSQRKLHQQRQESQQYSQAEMDAQIPQGYTSQPFPSLNTQVQQSSEAQNQYQAAAAQTNIPTHHAWPMQNVQQQSFATESQLPAPPASSQTSQYPMQSNGHAEATEWDAGIAYVMNKIRVPGENTLGSSHCLIRRRI</sequence>
<accession>A0A9E9L772</accession>
<dbReference type="GO" id="GO:0000395">
    <property type="term" value="P:mRNA 5'-splice site recognition"/>
    <property type="evidence" value="ECO:0007669"/>
    <property type="project" value="TreeGrafter"/>
</dbReference>
<feature type="region of interest" description="Disordered" evidence="6">
    <location>
        <begin position="891"/>
        <end position="918"/>
    </location>
</feature>
<comment type="subcellular location">
    <subcellularLocation>
        <location evidence="1">Nucleus</location>
    </subcellularLocation>
</comment>
<keyword evidence="2" id="KW-0507">mRNA processing</keyword>
<evidence type="ECO:0000256" key="6">
    <source>
        <dbReference type="SAM" id="MobiDB-lite"/>
    </source>
</evidence>
<dbReference type="GO" id="GO:0030627">
    <property type="term" value="F:pre-mRNA 5'-splice site binding"/>
    <property type="evidence" value="ECO:0007669"/>
    <property type="project" value="TreeGrafter"/>
</dbReference>
<keyword evidence="3" id="KW-0677">Repeat</keyword>
<feature type="compositionally biased region" description="Basic and acidic residues" evidence="6">
    <location>
        <begin position="583"/>
        <end position="593"/>
    </location>
</feature>
<dbReference type="InterPro" id="IPR003107">
    <property type="entry name" value="HAT"/>
</dbReference>
<keyword evidence="5" id="KW-0539">Nucleus</keyword>
<dbReference type="AlphaFoldDB" id="A0A9E9L772"/>
<feature type="compositionally biased region" description="Polar residues" evidence="6">
    <location>
        <begin position="731"/>
        <end position="744"/>
    </location>
</feature>
<protein>
    <submittedName>
        <fullName evidence="7">Birch protein</fullName>
    </submittedName>
</protein>
<keyword evidence="4" id="KW-0508">mRNA splicing</keyword>
<dbReference type="Pfam" id="PF23240">
    <property type="entry name" value="HAT_PRP39_N"/>
    <property type="match status" value="1"/>
</dbReference>
<evidence type="ECO:0000313" key="7">
    <source>
        <dbReference type="EMBL" id="WAU86874.1"/>
    </source>
</evidence>
<evidence type="ECO:0000256" key="3">
    <source>
        <dbReference type="ARBA" id="ARBA00022737"/>
    </source>
</evidence>
<feature type="compositionally biased region" description="Polar residues" evidence="6">
    <location>
        <begin position="844"/>
        <end position="856"/>
    </location>
</feature>
<feature type="compositionally biased region" description="Polar residues" evidence="6">
    <location>
        <begin position="891"/>
        <end position="917"/>
    </location>
</feature>
<feature type="compositionally biased region" description="Low complexity" evidence="6">
    <location>
        <begin position="857"/>
        <end position="873"/>
    </location>
</feature>
<feature type="compositionally biased region" description="Polar residues" evidence="6">
    <location>
        <begin position="601"/>
        <end position="622"/>
    </location>
</feature>
<evidence type="ECO:0000256" key="5">
    <source>
        <dbReference type="ARBA" id="ARBA00023242"/>
    </source>
</evidence>
<evidence type="ECO:0000256" key="4">
    <source>
        <dbReference type="ARBA" id="ARBA00023187"/>
    </source>
</evidence>
<reference evidence="7" key="1">
    <citation type="submission" date="2021-11" db="EMBL/GenBank/DDBJ databases">
        <authorList>
            <person name="Zhang Y."/>
            <person name="Ren M."/>
            <person name="Zhang X."/>
            <person name="Zhou X."/>
            <person name="Yang J."/>
        </authorList>
    </citation>
    <scope>NUCLEOTIDE SEQUENCE</scope>
</reference>
<dbReference type="SMART" id="SM00386">
    <property type="entry name" value="HAT"/>
    <property type="match status" value="4"/>
</dbReference>
<feature type="region of interest" description="Disordered" evidence="6">
    <location>
        <begin position="577"/>
        <end position="659"/>
    </location>
</feature>
<dbReference type="InterPro" id="IPR059164">
    <property type="entry name" value="HAT_PRP39_C"/>
</dbReference>
<dbReference type="GO" id="GO:0071004">
    <property type="term" value="C:U2-type prespliceosome"/>
    <property type="evidence" value="ECO:0007669"/>
    <property type="project" value="TreeGrafter"/>
</dbReference>
<dbReference type="EMBL" id="OL546125">
    <property type="protein sequence ID" value="WAU86874.1"/>
    <property type="molecule type" value="mRNA"/>
</dbReference>
<name>A0A9E9L772_BETPL</name>
<dbReference type="PANTHER" id="PTHR17204">
    <property type="entry name" value="PRE-MRNA PROCESSING PROTEIN PRP39-RELATED"/>
    <property type="match status" value="1"/>
</dbReference>